<dbReference type="InterPro" id="IPR041569">
    <property type="entry name" value="AAA_lid_3"/>
</dbReference>
<keyword evidence="6 11" id="KW-0547">Nucleotide-binding</keyword>
<evidence type="ECO:0000313" key="15">
    <source>
        <dbReference type="Proteomes" id="UP000095038"/>
    </source>
</evidence>
<dbReference type="Gene3D" id="3.40.50.300">
    <property type="entry name" value="P-loop containing nucleotide triphosphate hydrolases"/>
    <property type="match status" value="2"/>
</dbReference>
<evidence type="ECO:0000256" key="5">
    <source>
        <dbReference type="ARBA" id="ARBA00022737"/>
    </source>
</evidence>
<dbReference type="AlphaFoldDB" id="A0A1D2VKR9"/>
<dbReference type="SMART" id="SM00382">
    <property type="entry name" value="AAA"/>
    <property type="match status" value="2"/>
</dbReference>
<dbReference type="InterPro" id="IPR027417">
    <property type="entry name" value="P-loop_NTPase"/>
</dbReference>
<dbReference type="SUPFAM" id="SSF50692">
    <property type="entry name" value="ADC-like"/>
    <property type="match status" value="1"/>
</dbReference>
<organism evidence="14 15">
    <name type="scientific">Ascoidea rubescens DSM 1968</name>
    <dbReference type="NCBI Taxonomy" id="1344418"/>
    <lineage>
        <taxon>Eukaryota</taxon>
        <taxon>Fungi</taxon>
        <taxon>Dikarya</taxon>
        <taxon>Ascomycota</taxon>
        <taxon>Saccharomycotina</taxon>
        <taxon>Saccharomycetes</taxon>
        <taxon>Ascoideaceae</taxon>
        <taxon>Ascoidea</taxon>
    </lineage>
</organism>
<dbReference type="EMBL" id="KV454477">
    <property type="protein sequence ID" value="ODV62200.1"/>
    <property type="molecule type" value="Genomic_DNA"/>
</dbReference>
<evidence type="ECO:0000256" key="8">
    <source>
        <dbReference type="ARBA" id="ARBA00022927"/>
    </source>
</evidence>
<feature type="compositionally biased region" description="Gly residues" evidence="12">
    <location>
        <begin position="1"/>
        <end position="19"/>
    </location>
</feature>
<protein>
    <recommendedName>
        <fullName evidence="10 11">Vesicular-fusion protein SEC18</fullName>
    </recommendedName>
</protein>
<keyword evidence="15" id="KW-1185">Reference proteome</keyword>
<dbReference type="Proteomes" id="UP000095038">
    <property type="component" value="Unassembled WGS sequence"/>
</dbReference>
<dbReference type="GO" id="GO:0000045">
    <property type="term" value="P:autophagosome assembly"/>
    <property type="evidence" value="ECO:0007669"/>
    <property type="project" value="EnsemblFungi"/>
</dbReference>
<comment type="function">
    <text evidence="9 11">Required for vesicle-mediated transport. Catalyzes the fusion of transport vesicles within the Golgi cisternae. Is also required for transport from the endoplasmic reticulum to the Golgi stack. Seems to function as a fusion protein required for the delivery of cargo proteins to all compartments of the Golgi stack independent of vesicle origin.</text>
</comment>
<dbReference type="SUPFAM" id="SSF54585">
    <property type="entry name" value="Cdc48 domain 2-like"/>
    <property type="match status" value="1"/>
</dbReference>
<comment type="similarity">
    <text evidence="2 11">Belongs to the AAA ATPase family.</text>
</comment>
<keyword evidence="7 11" id="KW-0067">ATP-binding</keyword>
<dbReference type="GO" id="GO:0016887">
    <property type="term" value="F:ATP hydrolysis activity"/>
    <property type="evidence" value="ECO:0007669"/>
    <property type="project" value="EnsemblFungi"/>
</dbReference>
<keyword evidence="5" id="KW-0677">Repeat</keyword>
<dbReference type="Pfam" id="PF00004">
    <property type="entry name" value="AAA"/>
    <property type="match status" value="2"/>
</dbReference>
<sequence length="775" mass="86685">MFSSGGGFGKPSQGRGGSSGLFSMGNSNYSAPPPPPTYQQQPLQNSSAYTVINCPNNMIALSNKVAISSRNGIPDNSFIIINNRFVYTTMFSEEIPPRTIGFNGTQRSFLNLSLNEPINVQAYRLRKEDRFYIGSMNLEITFRNRNKAVNTKFDQDELSTHFIRNFNEQMFQPTQALLMEFKGIIFEILIQSLQCFNLVDVEPSSGNESKDVNTKGILTTKTQINFFKGRDGLIQLKGSTTRPRADAIIRPDFKFEEMGIGGLDNEFTQIFRRAFASRIFPPGIVEKLGISHVKGMLLYGPPGTGKTLIARKIGNMLNANEPKIVNGPEILSKYVGSSEENIRNLFKDAETEYKSKGEESSLHIIIFDELDSVFKQRGSRGDGTGVADNVVNQLLAKMDGVDQLNNILVIGMTNRRDLIDNALLRPGRFEVQVEISLPDEPGRKQILLIHTKKMKNNNMLNPDIDFDELAKLTKNFSGAEIEGLVKSATSFQISKNIVGTKINKDVEKMQICRDDFLQALNEVKPAFGVNEEDLELCVRGGIIHYSSTIEQILRDGSRFVKQIAEDKNTTLLSVLMYGPDGSGKTALAGTIALRSKFPFIRLISPNEMIGMTENAKIGYIDNAFRDAYKSPLNILVVDDLESICDYVPIGPRFSNNVLQCLKSYLKRVPPKNKRLLILSTTSSYTVLRQMELIKCFTNKIPVPNLSNITELQAVMEKMNFLDEEKRQYIVNQVSNNLGTDKLNIGIKSVVSNVNTARFDDDPINELIDLMSEIQI</sequence>
<feature type="domain" description="AAA+ ATPase" evidence="13">
    <location>
        <begin position="570"/>
        <end position="706"/>
    </location>
</feature>
<dbReference type="CDD" id="cd19504">
    <property type="entry name" value="RecA-like_NSF-SEC18_r1-like"/>
    <property type="match status" value="1"/>
</dbReference>
<dbReference type="FunFam" id="1.10.8.60:FF:000026">
    <property type="entry name" value="vesicle-fusing ATPase isoform X1"/>
    <property type="match status" value="1"/>
</dbReference>
<evidence type="ECO:0000256" key="1">
    <source>
        <dbReference type="ARBA" id="ARBA00004496"/>
    </source>
</evidence>
<dbReference type="RefSeq" id="XP_020048507.1">
    <property type="nucleotide sequence ID" value="XM_020192766.1"/>
</dbReference>
<dbReference type="STRING" id="1344418.A0A1D2VKR9"/>
<dbReference type="FunFam" id="3.40.50.300:FF:000187">
    <property type="entry name" value="Vesicular-fusion ATPase SEC18"/>
    <property type="match status" value="1"/>
</dbReference>
<dbReference type="PROSITE" id="PS00674">
    <property type="entry name" value="AAA"/>
    <property type="match status" value="1"/>
</dbReference>
<evidence type="ECO:0000256" key="3">
    <source>
        <dbReference type="ARBA" id="ARBA00022448"/>
    </source>
</evidence>
<dbReference type="InterPro" id="IPR029067">
    <property type="entry name" value="CDC48_domain_2-like_sf"/>
</dbReference>
<dbReference type="GO" id="GO:0005524">
    <property type="term" value="F:ATP binding"/>
    <property type="evidence" value="ECO:0007669"/>
    <property type="project" value="UniProtKB-UniRule"/>
</dbReference>
<dbReference type="InterPro" id="IPR009010">
    <property type="entry name" value="Asp_de-COase-like_dom_sf"/>
</dbReference>
<dbReference type="CDD" id="cd00009">
    <property type="entry name" value="AAA"/>
    <property type="match status" value="1"/>
</dbReference>
<keyword evidence="11" id="KW-0378">Hydrolase</keyword>
<feature type="domain" description="AAA+ ATPase" evidence="13">
    <location>
        <begin position="292"/>
        <end position="439"/>
    </location>
</feature>
<dbReference type="InParanoid" id="A0A1D2VKR9"/>
<feature type="region of interest" description="Disordered" evidence="12">
    <location>
        <begin position="1"/>
        <end position="43"/>
    </location>
</feature>
<evidence type="ECO:0000256" key="6">
    <source>
        <dbReference type="ARBA" id="ARBA00022741"/>
    </source>
</evidence>
<keyword evidence="11" id="KW-0931">ER-Golgi transport</keyword>
<evidence type="ECO:0000256" key="11">
    <source>
        <dbReference type="RuleBase" id="RU367045"/>
    </source>
</evidence>
<dbReference type="GO" id="GO:0035494">
    <property type="term" value="P:SNARE complex disassembly"/>
    <property type="evidence" value="ECO:0007669"/>
    <property type="project" value="EnsemblFungi"/>
</dbReference>
<dbReference type="GO" id="GO:0006888">
    <property type="term" value="P:endoplasmic reticulum to Golgi vesicle-mediated transport"/>
    <property type="evidence" value="ECO:0007669"/>
    <property type="project" value="EnsemblFungi"/>
</dbReference>
<dbReference type="InterPro" id="IPR003959">
    <property type="entry name" value="ATPase_AAA_core"/>
</dbReference>
<dbReference type="Gene3D" id="2.40.40.20">
    <property type="match status" value="1"/>
</dbReference>
<dbReference type="GO" id="GO:0005795">
    <property type="term" value="C:Golgi stack"/>
    <property type="evidence" value="ECO:0007669"/>
    <property type="project" value="TreeGrafter"/>
</dbReference>
<dbReference type="SUPFAM" id="SSF52540">
    <property type="entry name" value="P-loop containing nucleoside triphosphate hydrolases"/>
    <property type="match status" value="2"/>
</dbReference>
<evidence type="ECO:0000256" key="4">
    <source>
        <dbReference type="ARBA" id="ARBA00022490"/>
    </source>
</evidence>
<dbReference type="GO" id="GO:0048219">
    <property type="term" value="P:inter-Golgi cisterna vesicle-mediated transport"/>
    <property type="evidence" value="ECO:0007669"/>
    <property type="project" value="EnsemblFungi"/>
</dbReference>
<dbReference type="Gene3D" id="1.10.8.60">
    <property type="match status" value="1"/>
</dbReference>
<dbReference type="PANTHER" id="PTHR23078:SF3">
    <property type="entry name" value="VESICLE-FUSING ATPASE"/>
    <property type="match status" value="1"/>
</dbReference>
<dbReference type="InterPro" id="IPR003960">
    <property type="entry name" value="ATPase_AAA_CS"/>
</dbReference>
<accession>A0A1D2VKR9</accession>
<dbReference type="InterPro" id="IPR004201">
    <property type="entry name" value="Cdc48_dom2"/>
</dbReference>
<dbReference type="GO" id="GO:0042144">
    <property type="term" value="P:vacuole fusion, non-autophagic"/>
    <property type="evidence" value="ECO:0007669"/>
    <property type="project" value="EnsemblFungi"/>
</dbReference>
<evidence type="ECO:0000256" key="10">
    <source>
        <dbReference type="ARBA" id="ARBA00068637"/>
    </source>
</evidence>
<evidence type="ECO:0000259" key="13">
    <source>
        <dbReference type="SMART" id="SM00382"/>
    </source>
</evidence>
<evidence type="ECO:0000256" key="2">
    <source>
        <dbReference type="ARBA" id="ARBA00006914"/>
    </source>
</evidence>
<proteinExistence type="inferred from homology"/>
<dbReference type="FunFam" id="3.40.50.300:FF:000166">
    <property type="entry name" value="vesicle-fusing ATPase isoform X1"/>
    <property type="match status" value="1"/>
</dbReference>
<dbReference type="GO" id="GO:0000149">
    <property type="term" value="F:SNARE binding"/>
    <property type="evidence" value="ECO:0007669"/>
    <property type="project" value="EnsemblFungi"/>
</dbReference>
<keyword evidence="4 11" id="KW-0963">Cytoplasm</keyword>
<dbReference type="InterPro" id="IPR003593">
    <property type="entry name" value="AAA+_ATPase"/>
</dbReference>
<dbReference type="FunCoup" id="A0A1D2VKR9">
    <property type="interactions" value="844"/>
</dbReference>
<keyword evidence="3 11" id="KW-0813">Transport</keyword>
<dbReference type="Gene3D" id="3.10.330.10">
    <property type="match status" value="1"/>
</dbReference>
<dbReference type="Pfam" id="PF02933">
    <property type="entry name" value="CDC48_2"/>
    <property type="match status" value="1"/>
</dbReference>
<keyword evidence="8 11" id="KW-0653">Protein transport</keyword>
<dbReference type="GO" id="GO:0043001">
    <property type="term" value="P:Golgi to plasma membrane protein transport"/>
    <property type="evidence" value="ECO:0007669"/>
    <property type="project" value="EnsemblFungi"/>
</dbReference>
<feature type="compositionally biased region" description="Polar residues" evidence="12">
    <location>
        <begin position="20"/>
        <end position="30"/>
    </location>
</feature>
<evidence type="ECO:0000256" key="12">
    <source>
        <dbReference type="SAM" id="MobiDB-lite"/>
    </source>
</evidence>
<dbReference type="InterPro" id="IPR039812">
    <property type="entry name" value="Vesicle-fus_ATPase"/>
</dbReference>
<evidence type="ECO:0000256" key="7">
    <source>
        <dbReference type="ARBA" id="ARBA00022840"/>
    </source>
</evidence>
<dbReference type="OrthoDB" id="9982946at2759"/>
<gene>
    <name evidence="14" type="ORF">ASCRUDRAFT_74637</name>
</gene>
<reference evidence="15" key="1">
    <citation type="submission" date="2016-05" db="EMBL/GenBank/DDBJ databases">
        <title>Comparative genomics of biotechnologically important yeasts.</title>
        <authorList>
            <consortium name="DOE Joint Genome Institute"/>
            <person name="Riley R."/>
            <person name="Haridas S."/>
            <person name="Wolfe K.H."/>
            <person name="Lopes M.R."/>
            <person name="Hittinger C.T."/>
            <person name="Goker M."/>
            <person name="Salamov A."/>
            <person name="Wisecaver J."/>
            <person name="Long T.M."/>
            <person name="Aerts A.L."/>
            <person name="Barry K."/>
            <person name="Choi C."/>
            <person name="Clum A."/>
            <person name="Coughlan A.Y."/>
            <person name="Deshpande S."/>
            <person name="Douglass A.P."/>
            <person name="Hanson S.J."/>
            <person name="Klenk H.-P."/>
            <person name="Labutti K."/>
            <person name="Lapidus A."/>
            <person name="Lindquist E."/>
            <person name="Lipzen A."/>
            <person name="Meier-Kolthoff J.P."/>
            <person name="Ohm R.A."/>
            <person name="Otillar R.P."/>
            <person name="Pangilinan J."/>
            <person name="Peng Y."/>
            <person name="Rokas A."/>
            <person name="Rosa C.A."/>
            <person name="Scheuner C."/>
            <person name="Sibirny A.A."/>
            <person name="Slot J.C."/>
            <person name="Stielow J.B."/>
            <person name="Sun H."/>
            <person name="Kurtzman C.P."/>
            <person name="Blackwell M."/>
            <person name="Grigoriev I.V."/>
            <person name="Jeffries T.W."/>
        </authorList>
    </citation>
    <scope>NUCLEOTIDE SEQUENCE [LARGE SCALE GENOMIC DNA]</scope>
    <source>
        <strain evidence="15">DSM 1968</strain>
    </source>
</reference>
<comment type="subcellular location">
    <subcellularLocation>
        <location evidence="1 11">Cytoplasm</location>
    </subcellularLocation>
</comment>
<dbReference type="GO" id="GO:0070300">
    <property type="term" value="F:phosphatidic acid binding"/>
    <property type="evidence" value="ECO:0007669"/>
    <property type="project" value="EnsemblFungi"/>
</dbReference>
<dbReference type="GO" id="GO:0048280">
    <property type="term" value="P:vesicle fusion with Golgi apparatus"/>
    <property type="evidence" value="ECO:0007669"/>
    <property type="project" value="EnsemblFungi"/>
</dbReference>
<dbReference type="GeneID" id="30966402"/>
<name>A0A1D2VKR9_9ASCO</name>
<evidence type="ECO:0000313" key="14">
    <source>
        <dbReference type="EMBL" id="ODV62200.1"/>
    </source>
</evidence>
<evidence type="ECO:0000256" key="9">
    <source>
        <dbReference type="ARBA" id="ARBA00056429"/>
    </source>
</evidence>
<dbReference type="Pfam" id="PF17862">
    <property type="entry name" value="AAA_lid_3"/>
    <property type="match status" value="1"/>
</dbReference>
<dbReference type="PANTHER" id="PTHR23078">
    <property type="entry name" value="VESICULAR-FUSION PROTEIN NSF"/>
    <property type="match status" value="1"/>
</dbReference>